<organism evidence="1 2">
    <name type="scientific">Parasponia andersonii</name>
    <name type="common">Sponia andersonii</name>
    <dbReference type="NCBI Taxonomy" id="3476"/>
    <lineage>
        <taxon>Eukaryota</taxon>
        <taxon>Viridiplantae</taxon>
        <taxon>Streptophyta</taxon>
        <taxon>Embryophyta</taxon>
        <taxon>Tracheophyta</taxon>
        <taxon>Spermatophyta</taxon>
        <taxon>Magnoliopsida</taxon>
        <taxon>eudicotyledons</taxon>
        <taxon>Gunneridae</taxon>
        <taxon>Pentapetalae</taxon>
        <taxon>rosids</taxon>
        <taxon>fabids</taxon>
        <taxon>Rosales</taxon>
        <taxon>Cannabaceae</taxon>
        <taxon>Parasponia</taxon>
    </lineage>
</organism>
<feature type="non-terminal residue" evidence="1">
    <location>
        <position position="101"/>
    </location>
</feature>
<accession>A0A2P5BDZ0</accession>
<keyword evidence="2" id="KW-1185">Reference proteome</keyword>
<name>A0A2P5BDZ0_PARAD</name>
<gene>
    <name evidence="1" type="ORF">PanWU01x14_247590</name>
</gene>
<evidence type="ECO:0000313" key="2">
    <source>
        <dbReference type="Proteomes" id="UP000237105"/>
    </source>
</evidence>
<dbReference type="EMBL" id="JXTB01000301">
    <property type="protein sequence ID" value="PON47014.1"/>
    <property type="molecule type" value="Genomic_DNA"/>
</dbReference>
<dbReference type="Proteomes" id="UP000237105">
    <property type="component" value="Unassembled WGS sequence"/>
</dbReference>
<protein>
    <submittedName>
        <fullName evidence="1">Uncharacterized protein</fullName>
    </submittedName>
</protein>
<reference evidence="2" key="1">
    <citation type="submission" date="2016-06" db="EMBL/GenBank/DDBJ databases">
        <title>Parallel loss of symbiosis genes in relatives of nitrogen-fixing non-legume Parasponia.</title>
        <authorList>
            <person name="Van Velzen R."/>
            <person name="Holmer R."/>
            <person name="Bu F."/>
            <person name="Rutten L."/>
            <person name="Van Zeijl A."/>
            <person name="Liu W."/>
            <person name="Santuari L."/>
            <person name="Cao Q."/>
            <person name="Sharma T."/>
            <person name="Shen D."/>
            <person name="Roswanjaya Y."/>
            <person name="Wardhani T."/>
            <person name="Kalhor M.S."/>
            <person name="Jansen J."/>
            <person name="Van den Hoogen J."/>
            <person name="Gungor B."/>
            <person name="Hartog M."/>
            <person name="Hontelez J."/>
            <person name="Verver J."/>
            <person name="Yang W.-C."/>
            <person name="Schijlen E."/>
            <person name="Repin R."/>
            <person name="Schilthuizen M."/>
            <person name="Schranz E."/>
            <person name="Heidstra R."/>
            <person name="Miyata K."/>
            <person name="Fedorova E."/>
            <person name="Kohlen W."/>
            <person name="Bisseling T."/>
            <person name="Smit S."/>
            <person name="Geurts R."/>
        </authorList>
    </citation>
    <scope>NUCLEOTIDE SEQUENCE [LARGE SCALE GENOMIC DNA]</scope>
    <source>
        <strain evidence="2">cv. WU1-14</strain>
    </source>
</reference>
<sequence>MMTKKRKTKVVRDSDGFYFVKEHNFPRLFSLTPNLFEVKMSDLSATSTVLQFYELMMLLQRTLVGSKHQSRNLLVLLKILVDSQVKRLFSGTQRVFQQLRL</sequence>
<dbReference type="AlphaFoldDB" id="A0A2P5BDZ0"/>
<comment type="caution">
    <text evidence="1">The sequence shown here is derived from an EMBL/GenBank/DDBJ whole genome shotgun (WGS) entry which is preliminary data.</text>
</comment>
<proteinExistence type="predicted"/>
<evidence type="ECO:0000313" key="1">
    <source>
        <dbReference type="EMBL" id="PON47014.1"/>
    </source>
</evidence>